<dbReference type="InterPro" id="IPR010255">
    <property type="entry name" value="Haem_peroxidase_sf"/>
</dbReference>
<dbReference type="PANTHER" id="PTHR31517:SF48">
    <property type="entry name" value="PEROXIDASE 16-RELATED"/>
    <property type="match status" value="1"/>
</dbReference>
<evidence type="ECO:0000313" key="9">
    <source>
        <dbReference type="EMBL" id="PNR25938.1"/>
    </source>
</evidence>
<sequence length="105" mass="11756">MVVLSGAHTMGRALCVTFDDLVQTSPVDPTLAPNFTAYLKMYLCYKDIIQGRGLMTSDHDLPYESLIKRGVHTNKGFAFYRNLAKVMVAMSRIDVFTSRSGETCR</sequence>
<dbReference type="GO" id="GO:0046872">
    <property type="term" value="F:metal ion binding"/>
    <property type="evidence" value="ECO:0007669"/>
    <property type="project" value="UniProtKB-KW"/>
</dbReference>
<dbReference type="GO" id="GO:0006979">
    <property type="term" value="P:response to oxidative stress"/>
    <property type="evidence" value="ECO:0007669"/>
    <property type="project" value="InterPro"/>
</dbReference>
<comment type="cofactor">
    <cofactor evidence="6">
        <name>heme b</name>
        <dbReference type="ChEBI" id="CHEBI:60344"/>
    </cofactor>
    <text evidence="6">Binds 1 heme b (iron(II)-protoporphyrin IX) group per subunit.</text>
</comment>
<evidence type="ECO:0000256" key="7">
    <source>
        <dbReference type="RuleBase" id="RU004241"/>
    </source>
</evidence>
<accession>A0A2K1I9I9</accession>
<feature type="binding site" description="axial binding residue" evidence="6">
    <location>
        <position position="8"/>
    </location>
    <ligand>
        <name>heme b</name>
        <dbReference type="ChEBI" id="CHEBI:60344"/>
    </ligand>
    <ligandPart>
        <name>Fe</name>
        <dbReference type="ChEBI" id="CHEBI:18248"/>
    </ligandPart>
</feature>
<keyword evidence="6" id="KW-0106">Calcium</keyword>
<dbReference type="PANTHER" id="PTHR31517">
    <property type="match status" value="1"/>
</dbReference>
<dbReference type="InParanoid" id="A0A2K1I9I9"/>
<reference evidence="9" key="1">
    <citation type="journal article" date="2008" name="Science">
        <title>The Physcomitrella genome reveals evolutionary insights into the conquest of land by plants.</title>
        <authorList>
            <person name="Rensing S."/>
            <person name="Lang D."/>
            <person name="Zimmer A."/>
            <person name="Terry A."/>
            <person name="Salamov A."/>
            <person name="Shapiro H."/>
            <person name="Nishiyama T."/>
            <person name="Perroud P.-F."/>
            <person name="Lindquist E."/>
            <person name="Kamisugi Y."/>
            <person name="Tanahashi T."/>
            <person name="Sakakibara K."/>
            <person name="Fujita T."/>
            <person name="Oishi K."/>
            <person name="Shin-I T."/>
            <person name="Kuroki Y."/>
            <person name="Toyoda A."/>
            <person name="Suzuki Y."/>
            <person name="Hashimoto A."/>
            <person name="Yamaguchi K."/>
            <person name="Sugano A."/>
            <person name="Kohara Y."/>
            <person name="Fujiyama A."/>
            <person name="Anterola A."/>
            <person name="Aoki S."/>
            <person name="Ashton N."/>
            <person name="Barbazuk W.B."/>
            <person name="Barker E."/>
            <person name="Bennetzen J."/>
            <person name="Bezanilla M."/>
            <person name="Blankenship R."/>
            <person name="Cho S.H."/>
            <person name="Dutcher S."/>
            <person name="Estelle M."/>
            <person name="Fawcett J.A."/>
            <person name="Gundlach H."/>
            <person name="Hanada K."/>
            <person name="Heyl A."/>
            <person name="Hicks K.A."/>
            <person name="Hugh J."/>
            <person name="Lohr M."/>
            <person name="Mayer K."/>
            <person name="Melkozernov A."/>
            <person name="Murata T."/>
            <person name="Nelson D."/>
            <person name="Pils B."/>
            <person name="Prigge M."/>
            <person name="Reiss B."/>
            <person name="Renner T."/>
            <person name="Rombauts S."/>
            <person name="Rushton P."/>
            <person name="Sanderfoot A."/>
            <person name="Schween G."/>
            <person name="Shiu S.-H."/>
            <person name="Stueber K."/>
            <person name="Theodoulou F.L."/>
            <person name="Tu H."/>
            <person name="Van de Peer Y."/>
            <person name="Verrier P.J."/>
            <person name="Waters E."/>
            <person name="Wood A."/>
            <person name="Yang L."/>
            <person name="Cove D."/>
            <person name="Cuming A."/>
            <person name="Hasebe M."/>
            <person name="Lucas S."/>
            <person name="Mishler D.B."/>
            <person name="Reski R."/>
            <person name="Grigoriev I."/>
            <person name="Quatrano R.S."/>
            <person name="Boore J.L."/>
        </authorList>
    </citation>
    <scope>NUCLEOTIDE SEQUENCE [LARGE SCALE GENOMIC DNA]</scope>
</reference>
<evidence type="ECO:0000256" key="4">
    <source>
        <dbReference type="ARBA" id="ARBA00022723"/>
    </source>
</evidence>
<comment type="cofactor">
    <cofactor evidence="6">
        <name>Ca(2+)</name>
        <dbReference type="ChEBI" id="CHEBI:29108"/>
    </cofactor>
    <text evidence="6">Binds 2 calcium ions per subunit.</text>
</comment>
<dbReference type="Pfam" id="PF00141">
    <property type="entry name" value="peroxidase"/>
    <property type="match status" value="1"/>
</dbReference>
<evidence type="ECO:0000256" key="6">
    <source>
        <dbReference type="PIRSR" id="PIRSR600823-3"/>
    </source>
</evidence>
<evidence type="ECO:0000256" key="1">
    <source>
        <dbReference type="ARBA" id="ARBA00000189"/>
    </source>
</evidence>
<comment type="catalytic activity">
    <reaction evidence="1">
        <text>2 a phenolic donor + H2O2 = 2 a phenolic radical donor + 2 H2O</text>
        <dbReference type="Rhea" id="RHEA:56136"/>
        <dbReference type="ChEBI" id="CHEBI:15377"/>
        <dbReference type="ChEBI" id="CHEBI:16240"/>
        <dbReference type="ChEBI" id="CHEBI:139520"/>
        <dbReference type="ChEBI" id="CHEBI:139521"/>
        <dbReference type="EC" id="1.11.1.7"/>
    </reaction>
</comment>
<proteinExistence type="inferred from homology"/>
<dbReference type="InterPro" id="IPR002016">
    <property type="entry name" value="Haem_peroxidase"/>
</dbReference>
<name>A0A2K1I9I9_PHYPA</name>
<evidence type="ECO:0000256" key="2">
    <source>
        <dbReference type="ARBA" id="ARBA00022559"/>
    </source>
</evidence>
<feature type="domain" description="Plant heme peroxidase family profile" evidence="8">
    <location>
        <begin position="1"/>
        <end position="105"/>
    </location>
</feature>
<keyword evidence="3" id="KW-0349">Heme</keyword>
<evidence type="ECO:0000259" key="8">
    <source>
        <dbReference type="PROSITE" id="PS50873"/>
    </source>
</evidence>
<dbReference type="PROSITE" id="PS50873">
    <property type="entry name" value="PEROXIDASE_4"/>
    <property type="match status" value="1"/>
</dbReference>
<dbReference type="Gene3D" id="1.10.420.10">
    <property type="entry name" value="Peroxidase, domain 2"/>
    <property type="match status" value="1"/>
</dbReference>
<comment type="caution">
    <text evidence="9">The sequence shown here is derived from an EMBL/GenBank/DDBJ whole genome shotgun (WGS) entry which is preliminary data.</text>
</comment>
<keyword evidence="5 6" id="KW-0408">Iron</keyword>
<evidence type="ECO:0000256" key="5">
    <source>
        <dbReference type="ARBA" id="ARBA00023004"/>
    </source>
</evidence>
<protein>
    <recommendedName>
        <fullName evidence="8">Plant heme peroxidase family profile domain-containing protein</fullName>
    </recommendedName>
</protein>
<comment type="similarity">
    <text evidence="7">Belongs to the peroxidase family.</text>
</comment>
<keyword evidence="2" id="KW-0575">Peroxidase</keyword>
<gene>
    <name evidence="9" type="ORF">PHYPA_031294</name>
</gene>
<keyword evidence="2" id="KW-0560">Oxidoreductase</keyword>
<organism evidence="9">
    <name type="scientific">Physcomitrium patens</name>
    <name type="common">Spreading-leaved earth moss</name>
    <name type="synonym">Physcomitrella patens</name>
    <dbReference type="NCBI Taxonomy" id="3218"/>
    <lineage>
        <taxon>Eukaryota</taxon>
        <taxon>Viridiplantae</taxon>
        <taxon>Streptophyta</taxon>
        <taxon>Embryophyta</taxon>
        <taxon>Bryophyta</taxon>
        <taxon>Bryophytina</taxon>
        <taxon>Bryopsida</taxon>
        <taxon>Funariidae</taxon>
        <taxon>Funariales</taxon>
        <taxon>Funariaceae</taxon>
        <taxon>Physcomitrium</taxon>
    </lineage>
</organism>
<keyword evidence="4 6" id="KW-0479">Metal-binding</keyword>
<dbReference type="SUPFAM" id="SSF48113">
    <property type="entry name" value="Heme-dependent peroxidases"/>
    <property type="match status" value="1"/>
</dbReference>
<feature type="binding site" evidence="6">
    <location>
        <position position="9"/>
    </location>
    <ligand>
        <name>Ca(2+)</name>
        <dbReference type="ChEBI" id="CHEBI:29108"/>
        <label>2</label>
    </ligand>
</feature>
<dbReference type="AlphaFoldDB" id="A0A2K1I9I9"/>
<evidence type="ECO:0000256" key="3">
    <source>
        <dbReference type="ARBA" id="ARBA00022617"/>
    </source>
</evidence>
<dbReference type="GO" id="GO:0140825">
    <property type="term" value="F:lactoperoxidase activity"/>
    <property type="evidence" value="ECO:0007669"/>
    <property type="project" value="UniProtKB-EC"/>
</dbReference>
<reference evidence="9" key="2">
    <citation type="journal article" date="2018" name="Plant J.">
        <title>The Physcomitrella patens chromosome-scale assembly reveals moss genome structure and evolution.</title>
        <authorList>
            <person name="Lang D."/>
            <person name="Ullrich K.K."/>
            <person name="Murat F."/>
            <person name="Fuchs J."/>
            <person name="Jenkins J."/>
            <person name="Haas F.B."/>
            <person name="Piednoel M."/>
            <person name="Gundlach H."/>
            <person name="Van Bel M."/>
            <person name="Meyberg R."/>
            <person name="Vives C."/>
            <person name="Morata J."/>
            <person name="Symeonidi A."/>
            <person name="Hiss M."/>
            <person name="Muchero W."/>
            <person name="Kamisugi Y."/>
            <person name="Saleh O."/>
            <person name="Blanc G."/>
            <person name="Decker E.L."/>
            <person name="van Gessel N."/>
            <person name="Grimwood J."/>
            <person name="Hayes R.D."/>
            <person name="Graham S.W."/>
            <person name="Gunter L.E."/>
            <person name="McDaniel S.F."/>
            <person name="Hoernstein S.N.W."/>
            <person name="Larsson A."/>
            <person name="Li F.W."/>
            <person name="Perroud P.F."/>
            <person name="Phillips J."/>
            <person name="Ranjan P."/>
            <person name="Rokshar D.S."/>
            <person name="Rothfels C.J."/>
            <person name="Schneider L."/>
            <person name="Shu S."/>
            <person name="Stevenson D.W."/>
            <person name="Thummler F."/>
            <person name="Tillich M."/>
            <person name="Villarreal Aguilar J.C."/>
            <person name="Widiez T."/>
            <person name="Wong G.K."/>
            <person name="Wymore A."/>
            <person name="Zhang Y."/>
            <person name="Zimmer A.D."/>
            <person name="Quatrano R.S."/>
            <person name="Mayer K.F.X."/>
            <person name="Goodstein D."/>
            <person name="Casacuberta J.M."/>
            <person name="Vandepoele K."/>
            <person name="Reski R."/>
            <person name="Cuming A.C."/>
            <person name="Tuskan G.A."/>
            <person name="Maumus F."/>
            <person name="Salse J."/>
            <person name="Schmutz J."/>
            <person name="Rensing S.A."/>
        </authorList>
    </citation>
    <scope>NUCLEOTIDE SEQUENCE [LARGE SCALE GENOMIC DNA]</scope>
</reference>
<dbReference type="InterPro" id="IPR000823">
    <property type="entry name" value="Peroxidase_pln"/>
</dbReference>
<dbReference type="GO" id="GO:0020037">
    <property type="term" value="F:heme binding"/>
    <property type="evidence" value="ECO:0007669"/>
    <property type="project" value="InterPro"/>
</dbReference>
<dbReference type="EMBL" id="ABEU02000312">
    <property type="protein sequence ID" value="PNR25938.1"/>
    <property type="molecule type" value="Genomic_DNA"/>
</dbReference>